<evidence type="ECO:0000259" key="5">
    <source>
        <dbReference type="PROSITE" id="PS51077"/>
    </source>
</evidence>
<dbReference type="Pfam" id="PF09339">
    <property type="entry name" value="HTH_IclR"/>
    <property type="match status" value="1"/>
</dbReference>
<feature type="compositionally biased region" description="Low complexity" evidence="4">
    <location>
        <begin position="13"/>
        <end position="27"/>
    </location>
</feature>
<dbReference type="InterPro" id="IPR036390">
    <property type="entry name" value="WH_DNA-bd_sf"/>
</dbReference>
<dbReference type="InterPro" id="IPR036388">
    <property type="entry name" value="WH-like_DNA-bd_sf"/>
</dbReference>
<dbReference type="SMART" id="SM00346">
    <property type="entry name" value="HTH_ICLR"/>
    <property type="match status" value="1"/>
</dbReference>
<organism evidence="7 8">
    <name type="scientific">Blastococcus tunisiensis</name>
    <dbReference type="NCBI Taxonomy" id="1798228"/>
    <lineage>
        <taxon>Bacteria</taxon>
        <taxon>Bacillati</taxon>
        <taxon>Actinomycetota</taxon>
        <taxon>Actinomycetes</taxon>
        <taxon>Geodermatophilales</taxon>
        <taxon>Geodermatophilaceae</taxon>
        <taxon>Blastococcus</taxon>
    </lineage>
</organism>
<dbReference type="STRING" id="1798228.SAMN05216574_101458"/>
<dbReference type="AlphaFoldDB" id="A0A1I1WMY7"/>
<keyword evidence="3" id="KW-0804">Transcription</keyword>
<feature type="compositionally biased region" description="Basic and acidic residues" evidence="4">
    <location>
        <begin position="1"/>
        <end position="12"/>
    </location>
</feature>
<dbReference type="GO" id="GO:0003677">
    <property type="term" value="F:DNA binding"/>
    <property type="evidence" value="ECO:0007669"/>
    <property type="project" value="UniProtKB-KW"/>
</dbReference>
<keyword evidence="8" id="KW-1185">Reference proteome</keyword>
<evidence type="ECO:0000313" key="7">
    <source>
        <dbReference type="EMBL" id="SFD96496.1"/>
    </source>
</evidence>
<dbReference type="NCBIfam" id="TIGR02431">
    <property type="entry name" value="pcaR_pcaU"/>
    <property type="match status" value="1"/>
</dbReference>
<dbReference type="GO" id="GO:0046278">
    <property type="term" value="P:3,4-dihydroxybenzoate metabolic process"/>
    <property type="evidence" value="ECO:0007669"/>
    <property type="project" value="InterPro"/>
</dbReference>
<dbReference type="InterPro" id="IPR050707">
    <property type="entry name" value="HTH_MetabolicPath_Reg"/>
</dbReference>
<keyword evidence="1" id="KW-0805">Transcription regulation</keyword>
<dbReference type="InterPro" id="IPR012794">
    <property type="entry name" value="PcaR_PcaU"/>
</dbReference>
<feature type="region of interest" description="Disordered" evidence="4">
    <location>
        <begin position="1"/>
        <end position="49"/>
    </location>
</feature>
<dbReference type="Pfam" id="PF01614">
    <property type="entry name" value="IclR_C"/>
    <property type="match status" value="1"/>
</dbReference>
<dbReference type="OrthoDB" id="9807558at2"/>
<dbReference type="PROSITE" id="PS51078">
    <property type="entry name" value="ICLR_ED"/>
    <property type="match status" value="1"/>
</dbReference>
<sequence>MDGAAQDRDRASTAESGAGATSTATATVDRAGAVDEHEEPGAGAPPARGDYFVQSLERGLAVIKAFSADEPELTLSDIARRTGMTRAAARRFLLTLADLGYVATVDRKFTLRPTVLELGYTYLSLMSFPQVATPHLTELSDQVHETTSLAVLDGDDIVYVVRVGARRVMASGLTVGTRMPAHLTSHGRVQLAAQSDEEIDAYLARVPLEARTERTVTDPARLREILRQTRDQGWCLVDQELEEGVTSIAVPVRDAAGHVIGSVNVGTHSRRLPPESLKPTALEPLRETARRVERDIVLLGVRSGRSSF</sequence>
<dbReference type="PANTHER" id="PTHR30136">
    <property type="entry name" value="HELIX-TURN-HELIX TRANSCRIPTIONAL REGULATOR, ICLR FAMILY"/>
    <property type="match status" value="1"/>
</dbReference>
<evidence type="ECO:0000256" key="2">
    <source>
        <dbReference type="ARBA" id="ARBA00023125"/>
    </source>
</evidence>
<dbReference type="GO" id="GO:0045893">
    <property type="term" value="P:positive regulation of DNA-templated transcription"/>
    <property type="evidence" value="ECO:0007669"/>
    <property type="project" value="InterPro"/>
</dbReference>
<reference evidence="8" key="1">
    <citation type="submission" date="2016-10" db="EMBL/GenBank/DDBJ databases">
        <authorList>
            <person name="Varghese N."/>
            <person name="Submissions S."/>
        </authorList>
    </citation>
    <scope>NUCLEOTIDE SEQUENCE [LARGE SCALE GENOMIC DNA]</scope>
    <source>
        <strain evidence="8">DSM 46838</strain>
    </source>
</reference>
<dbReference type="RefSeq" id="WP_092195112.1">
    <property type="nucleotide sequence ID" value="NZ_FOND01000001.1"/>
</dbReference>
<dbReference type="PANTHER" id="PTHR30136:SF34">
    <property type="entry name" value="TRANSCRIPTIONAL REGULATOR"/>
    <property type="match status" value="1"/>
</dbReference>
<accession>A0A1I1WMY7</accession>
<evidence type="ECO:0000256" key="1">
    <source>
        <dbReference type="ARBA" id="ARBA00023015"/>
    </source>
</evidence>
<feature type="domain" description="IclR-ED" evidence="6">
    <location>
        <begin position="114"/>
        <end position="298"/>
    </location>
</feature>
<dbReference type="Gene3D" id="3.30.450.40">
    <property type="match status" value="1"/>
</dbReference>
<dbReference type="InterPro" id="IPR014757">
    <property type="entry name" value="Tscrpt_reg_IclR_C"/>
</dbReference>
<gene>
    <name evidence="7" type="ORF">SAMN05216574_101458</name>
</gene>
<dbReference type="InterPro" id="IPR005471">
    <property type="entry name" value="Tscrpt_reg_IclR_N"/>
</dbReference>
<dbReference type="GO" id="GO:0045892">
    <property type="term" value="P:negative regulation of DNA-templated transcription"/>
    <property type="evidence" value="ECO:0007669"/>
    <property type="project" value="TreeGrafter"/>
</dbReference>
<feature type="domain" description="HTH iclR-type" evidence="5">
    <location>
        <begin position="53"/>
        <end position="113"/>
    </location>
</feature>
<evidence type="ECO:0000256" key="4">
    <source>
        <dbReference type="SAM" id="MobiDB-lite"/>
    </source>
</evidence>
<dbReference type="SUPFAM" id="SSF46785">
    <property type="entry name" value="Winged helix' DNA-binding domain"/>
    <property type="match status" value="1"/>
</dbReference>
<dbReference type="Proteomes" id="UP000198589">
    <property type="component" value="Unassembled WGS sequence"/>
</dbReference>
<evidence type="ECO:0000256" key="3">
    <source>
        <dbReference type="ARBA" id="ARBA00023163"/>
    </source>
</evidence>
<dbReference type="GO" id="GO:0003700">
    <property type="term" value="F:DNA-binding transcription factor activity"/>
    <property type="evidence" value="ECO:0007669"/>
    <property type="project" value="TreeGrafter"/>
</dbReference>
<name>A0A1I1WMY7_9ACTN</name>
<dbReference type="EMBL" id="FOND01000001">
    <property type="protein sequence ID" value="SFD96496.1"/>
    <property type="molecule type" value="Genomic_DNA"/>
</dbReference>
<dbReference type="InterPro" id="IPR029016">
    <property type="entry name" value="GAF-like_dom_sf"/>
</dbReference>
<dbReference type="Gene3D" id="1.10.10.10">
    <property type="entry name" value="Winged helix-like DNA-binding domain superfamily/Winged helix DNA-binding domain"/>
    <property type="match status" value="1"/>
</dbReference>
<dbReference type="SUPFAM" id="SSF55781">
    <property type="entry name" value="GAF domain-like"/>
    <property type="match status" value="1"/>
</dbReference>
<dbReference type="PROSITE" id="PS51077">
    <property type="entry name" value="HTH_ICLR"/>
    <property type="match status" value="1"/>
</dbReference>
<proteinExistence type="predicted"/>
<evidence type="ECO:0000259" key="6">
    <source>
        <dbReference type="PROSITE" id="PS51078"/>
    </source>
</evidence>
<keyword evidence="2" id="KW-0238">DNA-binding</keyword>
<protein>
    <submittedName>
        <fullName evidence="7">Transcriptional regulator, IclR family</fullName>
    </submittedName>
</protein>
<evidence type="ECO:0000313" key="8">
    <source>
        <dbReference type="Proteomes" id="UP000198589"/>
    </source>
</evidence>